<organism evidence="1 2">
    <name type="scientific">Ladona fulva</name>
    <name type="common">Scarce chaser dragonfly</name>
    <name type="synonym">Libellula fulva</name>
    <dbReference type="NCBI Taxonomy" id="123851"/>
    <lineage>
        <taxon>Eukaryota</taxon>
        <taxon>Metazoa</taxon>
        <taxon>Ecdysozoa</taxon>
        <taxon>Arthropoda</taxon>
        <taxon>Hexapoda</taxon>
        <taxon>Insecta</taxon>
        <taxon>Pterygota</taxon>
        <taxon>Palaeoptera</taxon>
        <taxon>Odonata</taxon>
        <taxon>Epiprocta</taxon>
        <taxon>Anisoptera</taxon>
        <taxon>Libelluloidea</taxon>
        <taxon>Libellulidae</taxon>
        <taxon>Ladona</taxon>
    </lineage>
</organism>
<reference evidence="1" key="1">
    <citation type="submission" date="2013-04" db="EMBL/GenBank/DDBJ databases">
        <authorList>
            <person name="Qu J."/>
            <person name="Murali S.C."/>
            <person name="Bandaranaike D."/>
            <person name="Bellair M."/>
            <person name="Blankenburg K."/>
            <person name="Chao H."/>
            <person name="Dinh H."/>
            <person name="Doddapaneni H."/>
            <person name="Downs B."/>
            <person name="Dugan-Rocha S."/>
            <person name="Elkadiri S."/>
            <person name="Gnanaolivu R.D."/>
            <person name="Hernandez B."/>
            <person name="Javaid M."/>
            <person name="Jayaseelan J.C."/>
            <person name="Lee S."/>
            <person name="Li M."/>
            <person name="Ming W."/>
            <person name="Munidasa M."/>
            <person name="Muniz J."/>
            <person name="Nguyen L."/>
            <person name="Ongeri F."/>
            <person name="Osuji N."/>
            <person name="Pu L.-L."/>
            <person name="Puazo M."/>
            <person name="Qu C."/>
            <person name="Quiroz J."/>
            <person name="Raj R."/>
            <person name="Weissenberger G."/>
            <person name="Xin Y."/>
            <person name="Zou X."/>
            <person name="Han Y."/>
            <person name="Richards S."/>
            <person name="Worley K."/>
            <person name="Muzny D."/>
            <person name="Gibbs R."/>
        </authorList>
    </citation>
    <scope>NUCLEOTIDE SEQUENCE</scope>
    <source>
        <strain evidence="1">Sampled in the wild</strain>
    </source>
</reference>
<dbReference type="AlphaFoldDB" id="A0A8K0P430"/>
<dbReference type="Proteomes" id="UP000792457">
    <property type="component" value="Unassembled WGS sequence"/>
</dbReference>
<dbReference type="EMBL" id="KZ308561">
    <property type="protein sequence ID" value="KAG8231588.1"/>
    <property type="molecule type" value="Genomic_DNA"/>
</dbReference>
<evidence type="ECO:0000313" key="1">
    <source>
        <dbReference type="EMBL" id="KAG8231588.1"/>
    </source>
</evidence>
<comment type="caution">
    <text evidence="1">The sequence shown here is derived from an EMBL/GenBank/DDBJ whole genome shotgun (WGS) entry which is preliminary data.</text>
</comment>
<dbReference type="OrthoDB" id="10062525at2759"/>
<proteinExistence type="predicted"/>
<reference evidence="1" key="2">
    <citation type="submission" date="2017-10" db="EMBL/GenBank/DDBJ databases">
        <title>Ladona fulva Genome sequencing and assembly.</title>
        <authorList>
            <person name="Murali S."/>
            <person name="Richards S."/>
            <person name="Bandaranaike D."/>
            <person name="Bellair M."/>
            <person name="Blankenburg K."/>
            <person name="Chao H."/>
            <person name="Dinh H."/>
            <person name="Doddapaneni H."/>
            <person name="Dugan-Rocha S."/>
            <person name="Elkadiri S."/>
            <person name="Gnanaolivu R."/>
            <person name="Hernandez B."/>
            <person name="Skinner E."/>
            <person name="Javaid M."/>
            <person name="Lee S."/>
            <person name="Li M."/>
            <person name="Ming W."/>
            <person name="Munidasa M."/>
            <person name="Muniz J."/>
            <person name="Nguyen L."/>
            <person name="Hughes D."/>
            <person name="Osuji N."/>
            <person name="Pu L.-L."/>
            <person name="Puazo M."/>
            <person name="Qu C."/>
            <person name="Quiroz J."/>
            <person name="Raj R."/>
            <person name="Weissenberger G."/>
            <person name="Xin Y."/>
            <person name="Zou X."/>
            <person name="Han Y."/>
            <person name="Worley K."/>
            <person name="Muzny D."/>
            <person name="Gibbs R."/>
        </authorList>
    </citation>
    <scope>NUCLEOTIDE SEQUENCE</scope>
    <source>
        <strain evidence="1">Sampled in the wild</strain>
    </source>
</reference>
<keyword evidence="2" id="KW-1185">Reference proteome</keyword>
<dbReference type="PANTHER" id="PTHR45913:SF19">
    <property type="entry name" value="LOW QUALITY PROTEIN: ZINC FINGER BED DOMAIN-CONTAINING PROTEIN 5-LIKE"/>
    <property type="match status" value="1"/>
</dbReference>
<evidence type="ECO:0008006" key="3">
    <source>
        <dbReference type="Google" id="ProtNLM"/>
    </source>
</evidence>
<protein>
    <recommendedName>
        <fullName evidence="3">HAT C-terminal dimerisation domain-containing protein</fullName>
    </recommendedName>
</protein>
<feature type="non-terminal residue" evidence="1">
    <location>
        <position position="1"/>
    </location>
</feature>
<dbReference type="PANTHER" id="PTHR45913">
    <property type="entry name" value="EPM2A-INTERACTING PROTEIN 1"/>
    <property type="match status" value="1"/>
</dbReference>
<accession>A0A8K0P430</accession>
<name>A0A8K0P430_LADFU</name>
<gene>
    <name evidence="1" type="ORF">J437_LFUL012280</name>
</gene>
<sequence length="207" mass="24308">MNSKKKLLFLEENHNEDGNLFRDDNFIVKLTYLVDIFEKLSVLNKSMQEPQMHLLIQKDKVKAFIKKVELWKSNLQKNKIDMFPHNIEANKNLFVEHLNGLLLQFLNYFGDLDFTKFAWIENPFIDEEDDEFGLTSIEKEKLIELSCDTTLKHKFQTVSLVQFWLNLHTEYNTLSNKALKVLLPFATSYLCETGFSALAAMKSKYRA</sequence>
<evidence type="ECO:0000313" key="2">
    <source>
        <dbReference type="Proteomes" id="UP000792457"/>
    </source>
</evidence>